<evidence type="ECO:0000313" key="1">
    <source>
        <dbReference type="EMBL" id="KAA6322774.1"/>
    </source>
</evidence>
<reference evidence="1" key="1">
    <citation type="submission" date="2019-03" db="EMBL/GenBank/DDBJ databases">
        <title>Single cell metagenomics reveals metabolic interactions within the superorganism composed of flagellate Streblomastix strix and complex community of Bacteroidetes bacteria on its surface.</title>
        <authorList>
            <person name="Treitli S.C."/>
            <person name="Kolisko M."/>
            <person name="Husnik F."/>
            <person name="Keeling P."/>
            <person name="Hampl V."/>
        </authorList>
    </citation>
    <scope>NUCLEOTIDE SEQUENCE</scope>
    <source>
        <strain evidence="1">STM</strain>
    </source>
</reference>
<organism evidence="1">
    <name type="scientific">termite gut metagenome</name>
    <dbReference type="NCBI Taxonomy" id="433724"/>
    <lineage>
        <taxon>unclassified sequences</taxon>
        <taxon>metagenomes</taxon>
        <taxon>organismal metagenomes</taxon>
    </lineage>
</organism>
<sequence>GNGSSFPDRQWLLAFSDFYSDEHKPVDDFGCLFFNEWDFEQWNLTWNLLANCIQLYLKFGVIQAPGERLLQRKLKQEITESLINWADEYFSDADKFDVKLLRKELYDAFCNTDSTQRKIISPTGFKKRFMLYCQYKGYVFNPHKYDPVTGKPYQFDKDGKPVIDDKSGGVEYFMVSSGNTVEPEKKQETKKLRYTPPAK</sequence>
<feature type="non-terminal residue" evidence="1">
    <location>
        <position position="1"/>
    </location>
</feature>
<accession>A0A5J4QPC5</accession>
<name>A0A5J4QPC5_9ZZZZ</name>
<dbReference type="EMBL" id="SNRY01002962">
    <property type="protein sequence ID" value="KAA6322774.1"/>
    <property type="molecule type" value="Genomic_DNA"/>
</dbReference>
<gene>
    <name evidence="1" type="ORF">EZS27_027720</name>
</gene>
<proteinExistence type="predicted"/>
<comment type="caution">
    <text evidence="1">The sequence shown here is derived from an EMBL/GenBank/DDBJ whole genome shotgun (WGS) entry which is preliminary data.</text>
</comment>
<protein>
    <submittedName>
        <fullName evidence="1">Uncharacterized protein</fullName>
    </submittedName>
</protein>
<dbReference type="AlphaFoldDB" id="A0A5J4QPC5"/>